<proteinExistence type="predicted"/>
<dbReference type="OrthoDB" id="10058525at2759"/>
<evidence type="ECO:0000313" key="3">
    <source>
        <dbReference type="Proteomes" id="UP000663882"/>
    </source>
</evidence>
<reference evidence="2" key="1">
    <citation type="submission" date="2021-02" db="EMBL/GenBank/DDBJ databases">
        <authorList>
            <person name="Nowell W R."/>
        </authorList>
    </citation>
    <scope>NUCLEOTIDE SEQUENCE</scope>
</reference>
<dbReference type="InterPro" id="IPR036047">
    <property type="entry name" value="F-box-like_dom_sf"/>
</dbReference>
<comment type="caution">
    <text evidence="2">The sequence shown here is derived from an EMBL/GenBank/DDBJ whole genome shotgun (WGS) entry which is preliminary data.</text>
</comment>
<dbReference type="AlphaFoldDB" id="A0A815LJB6"/>
<gene>
    <name evidence="2" type="ORF">RFH988_LOCUS35225</name>
</gene>
<protein>
    <recommendedName>
        <fullName evidence="1">F-box domain-containing protein</fullName>
    </recommendedName>
</protein>
<organism evidence="2 3">
    <name type="scientific">Rotaria sordida</name>
    <dbReference type="NCBI Taxonomy" id="392033"/>
    <lineage>
        <taxon>Eukaryota</taxon>
        <taxon>Metazoa</taxon>
        <taxon>Spiralia</taxon>
        <taxon>Gnathifera</taxon>
        <taxon>Rotifera</taxon>
        <taxon>Eurotatoria</taxon>
        <taxon>Bdelloidea</taxon>
        <taxon>Philodinida</taxon>
        <taxon>Philodinidae</taxon>
        <taxon>Rotaria</taxon>
    </lineage>
</organism>
<dbReference type="PROSITE" id="PS50181">
    <property type="entry name" value="FBOX"/>
    <property type="match status" value="1"/>
</dbReference>
<dbReference type="CDD" id="cd09917">
    <property type="entry name" value="F-box_SF"/>
    <property type="match status" value="1"/>
</dbReference>
<name>A0A815LJB6_9BILA</name>
<dbReference type="Proteomes" id="UP000663882">
    <property type="component" value="Unassembled WGS sequence"/>
</dbReference>
<dbReference type="EMBL" id="CAJNOO010005262">
    <property type="protein sequence ID" value="CAF1410986.1"/>
    <property type="molecule type" value="Genomic_DNA"/>
</dbReference>
<evidence type="ECO:0000259" key="1">
    <source>
        <dbReference type="PROSITE" id="PS50181"/>
    </source>
</evidence>
<sequence>MSNNTIPSMEALPVELLYRIFDNLDAQTIVFSVRPVCRFLRSVVKTYDRHILDLKLISKLNFYALCRLIHPQNVISLVLLNDELTSNQIDLFISLVRLRQLTRLRSLTLLNIDELQLNVILKRINLTVLTFFSCTIRKYDDRRRKTTNELLASIIAQSSLEKIEFDIKSERMLQILWPINCTIQYLIINGSITIDNLFTILQCSPYLHTIILKESCNKIINNITVPFSPPRYFRQLRSLTMEKLNVTIDKLESFLLLTPSLIYLKLIGEKNILDGKRWEQFIEINLPHLDKFEFYFVECSSIKKTEADLELIIASFRTPFWIEHKKWFVICDCDMNFSNTIYLYSLPICKSFLIYKVKSQKLSLSNYNTTRDNHRSIMSNVNSLQLFLEKPLPDHVQEKKTTATHPLFPKVTEIDLQFQNDWLLFSLQSFSMFIDIPRIVQMKLNTFYFKLYDPNLLMDIGIFMQQALNLSSLIIHAFFFRDKSTKIIEHIHSIIPNNVKHLQIPINNLDQIKTILERCQNLSTIKFDIPYSKFSIKVIKWFADNTIDSTCQKDYKTVGVWLGKKNIQPIEIELDNKRIKLHDNRSDS</sequence>
<accession>A0A815LJB6</accession>
<dbReference type="InterPro" id="IPR001810">
    <property type="entry name" value="F-box_dom"/>
</dbReference>
<dbReference type="SUPFAM" id="SSF81383">
    <property type="entry name" value="F-box domain"/>
    <property type="match status" value="1"/>
</dbReference>
<evidence type="ECO:0000313" key="2">
    <source>
        <dbReference type="EMBL" id="CAF1410986.1"/>
    </source>
</evidence>
<feature type="domain" description="F-box" evidence="1">
    <location>
        <begin position="6"/>
        <end position="54"/>
    </location>
</feature>